<feature type="compositionally biased region" description="Acidic residues" evidence="2">
    <location>
        <begin position="398"/>
        <end position="411"/>
    </location>
</feature>
<feature type="region of interest" description="Disordered" evidence="2">
    <location>
        <begin position="28"/>
        <end position="116"/>
    </location>
</feature>
<reference evidence="4" key="1">
    <citation type="journal article" date="2023" name="Mol. Phylogenet. Evol.">
        <title>Genome-scale phylogeny and comparative genomics of the fungal order Sordariales.</title>
        <authorList>
            <person name="Hensen N."/>
            <person name="Bonometti L."/>
            <person name="Westerberg I."/>
            <person name="Brannstrom I.O."/>
            <person name="Guillou S."/>
            <person name="Cros-Aarteil S."/>
            <person name="Calhoun S."/>
            <person name="Haridas S."/>
            <person name="Kuo A."/>
            <person name="Mondo S."/>
            <person name="Pangilinan J."/>
            <person name="Riley R."/>
            <person name="LaButti K."/>
            <person name="Andreopoulos B."/>
            <person name="Lipzen A."/>
            <person name="Chen C."/>
            <person name="Yan M."/>
            <person name="Daum C."/>
            <person name="Ng V."/>
            <person name="Clum A."/>
            <person name="Steindorff A."/>
            <person name="Ohm R.A."/>
            <person name="Martin F."/>
            <person name="Silar P."/>
            <person name="Natvig D.O."/>
            <person name="Lalanne C."/>
            <person name="Gautier V."/>
            <person name="Ament-Velasquez S.L."/>
            <person name="Kruys A."/>
            <person name="Hutchinson M.I."/>
            <person name="Powell A.J."/>
            <person name="Barry K."/>
            <person name="Miller A.N."/>
            <person name="Grigoriev I.V."/>
            <person name="Debuchy R."/>
            <person name="Gladieux P."/>
            <person name="Hiltunen Thoren M."/>
            <person name="Johannesson H."/>
        </authorList>
    </citation>
    <scope>NUCLEOTIDE SEQUENCE</scope>
    <source>
        <strain evidence="4">PSN243</strain>
    </source>
</reference>
<accession>A0AAV9GQQ6</accession>
<evidence type="ECO:0000256" key="1">
    <source>
        <dbReference type="PROSITE-ProRule" id="PRU00042"/>
    </source>
</evidence>
<proteinExistence type="predicted"/>
<feature type="region of interest" description="Disordered" evidence="2">
    <location>
        <begin position="224"/>
        <end position="305"/>
    </location>
</feature>
<comment type="caution">
    <text evidence="4">The sequence shown here is derived from an EMBL/GenBank/DDBJ whole genome shotgun (WGS) entry which is preliminary data.</text>
</comment>
<feature type="compositionally biased region" description="Basic and acidic residues" evidence="2">
    <location>
        <begin position="59"/>
        <end position="71"/>
    </location>
</feature>
<feature type="region of interest" description="Disordered" evidence="2">
    <location>
        <begin position="158"/>
        <end position="177"/>
    </location>
</feature>
<dbReference type="AlphaFoldDB" id="A0AAV9GQQ6"/>
<keyword evidence="5" id="KW-1185">Reference proteome</keyword>
<keyword evidence="1" id="KW-0862">Zinc</keyword>
<dbReference type="PANTHER" id="PTHR38166">
    <property type="entry name" value="C2H2-TYPE DOMAIN-CONTAINING PROTEIN-RELATED"/>
    <property type="match status" value="1"/>
</dbReference>
<dbReference type="Gene3D" id="3.30.160.60">
    <property type="entry name" value="Classic Zinc Finger"/>
    <property type="match status" value="1"/>
</dbReference>
<organism evidence="4 5">
    <name type="scientific">Podospora aff. communis PSN243</name>
    <dbReference type="NCBI Taxonomy" id="3040156"/>
    <lineage>
        <taxon>Eukaryota</taxon>
        <taxon>Fungi</taxon>
        <taxon>Dikarya</taxon>
        <taxon>Ascomycota</taxon>
        <taxon>Pezizomycotina</taxon>
        <taxon>Sordariomycetes</taxon>
        <taxon>Sordariomycetidae</taxon>
        <taxon>Sordariales</taxon>
        <taxon>Podosporaceae</taxon>
        <taxon>Podospora</taxon>
    </lineage>
</organism>
<feature type="compositionally biased region" description="Polar residues" evidence="2">
    <location>
        <begin position="246"/>
        <end position="275"/>
    </location>
</feature>
<feature type="compositionally biased region" description="Low complexity" evidence="2">
    <location>
        <begin position="660"/>
        <end position="680"/>
    </location>
</feature>
<evidence type="ECO:0000256" key="2">
    <source>
        <dbReference type="SAM" id="MobiDB-lite"/>
    </source>
</evidence>
<feature type="region of interest" description="Disordered" evidence="2">
    <location>
        <begin position="189"/>
        <end position="210"/>
    </location>
</feature>
<dbReference type="Proteomes" id="UP001321760">
    <property type="component" value="Unassembled WGS sequence"/>
</dbReference>
<name>A0AAV9GQQ6_9PEZI</name>
<reference evidence="4" key="2">
    <citation type="submission" date="2023-05" db="EMBL/GenBank/DDBJ databases">
        <authorList>
            <consortium name="Lawrence Berkeley National Laboratory"/>
            <person name="Steindorff A."/>
            <person name="Hensen N."/>
            <person name="Bonometti L."/>
            <person name="Westerberg I."/>
            <person name="Brannstrom I.O."/>
            <person name="Guillou S."/>
            <person name="Cros-Aarteil S."/>
            <person name="Calhoun S."/>
            <person name="Haridas S."/>
            <person name="Kuo A."/>
            <person name="Mondo S."/>
            <person name="Pangilinan J."/>
            <person name="Riley R."/>
            <person name="Labutti K."/>
            <person name="Andreopoulos B."/>
            <person name="Lipzen A."/>
            <person name="Chen C."/>
            <person name="Yanf M."/>
            <person name="Daum C."/>
            <person name="Ng V."/>
            <person name="Clum A."/>
            <person name="Ohm R."/>
            <person name="Martin F."/>
            <person name="Silar P."/>
            <person name="Natvig D."/>
            <person name="Lalanne C."/>
            <person name="Gautier V."/>
            <person name="Ament-Velasquez S.L."/>
            <person name="Kruys A."/>
            <person name="Hutchinson M.I."/>
            <person name="Powell A.J."/>
            <person name="Barry K."/>
            <person name="Miller A.N."/>
            <person name="Grigoriev I.V."/>
            <person name="Debuchy R."/>
            <person name="Gladieux P."/>
            <person name="Thoren M.H."/>
            <person name="Johannesson H."/>
        </authorList>
    </citation>
    <scope>NUCLEOTIDE SEQUENCE</scope>
    <source>
        <strain evidence="4">PSN243</strain>
    </source>
</reference>
<evidence type="ECO:0000313" key="5">
    <source>
        <dbReference type="Proteomes" id="UP001321760"/>
    </source>
</evidence>
<gene>
    <name evidence="4" type="ORF">QBC34DRAFT_402671</name>
</gene>
<dbReference type="GO" id="GO:0008270">
    <property type="term" value="F:zinc ion binding"/>
    <property type="evidence" value="ECO:0007669"/>
    <property type="project" value="UniProtKB-KW"/>
</dbReference>
<feature type="region of interest" description="Disordered" evidence="2">
    <location>
        <begin position="359"/>
        <end position="432"/>
    </location>
</feature>
<evidence type="ECO:0000313" key="4">
    <source>
        <dbReference type="EMBL" id="KAK4450404.1"/>
    </source>
</evidence>
<sequence>MPVLDPSRPSAMDPPTTKILEHGCLELVSSKGSRVPPHDQQKGAQHLGNPHSALQRSFLETKAKNDDEPRYRALSLSQSSLRSASSRCFSPSPTSTPTNYSFGPLSPNSLQSGLHTPPSIAGMSFCHSRESSLDEGLPVGAIKNQDLFSSLRAAVQGKGHQRGAASADSSVRHRHRPVQSIEWIKWRQAAEEESNSPGFEQRREDEDDDLVAYRGEPGVEVRLMSAGDESSDSEIVAIKTPPPTPDSNLVDNTGPGSSYASPHTPSRQTPPSISTEEGHDARTPQTPCSEPQSSSTTDCDDDDTDRKAEHVARTVLVEGFNLRLGYTEPPADIVDAVRDCLEGISLSLQRARGMGFLTTAASSDSPASSAATPSSGTLSRNQSKASRKRASRKLSNRDDDDLHEEESDGEGGAEAGGQTEPGNRKKPKLDQYPCPFRKRNPLRFNCREWEYCAKAPFKSMTDLKKHIIKYHYQQELAFKCIRCRERFARMEDLESHMLVDAIDICERRTGERDQRDEETINDAVAERLRSRTEQFGWEKLWETLFPRDVKVPAAGFDPIVENYEVDQSYHNGWPIFQEKLALTLETLLSTRSGLSERDMLQCRLLMGSTVENIVKEFVASFFQESRNTASKPFEPTPHTVAVNAEVRATRPAARAPSLVSTRPTSLASSSSRSGPRSIRPNIGPRGSDWSSHHSNAPSPSTSARQSATSFGANHRASFAESVSGFQPQVSTTAYAPPRPTMVTLPSRPVQGATAVAFPKRRTPLHEGGAGNPRDSAITDMGCPNCLLGNPCQCASPYFDMEAYIDEAAVAPSAFCSASGGNVSDIQFFAGGELNHVNGDGVNSGIWDMQSFSG</sequence>
<feature type="compositionally biased region" description="Low complexity" evidence="2">
    <location>
        <begin position="359"/>
        <end position="375"/>
    </location>
</feature>
<feature type="compositionally biased region" description="Polar residues" evidence="2">
    <location>
        <begin position="688"/>
        <end position="711"/>
    </location>
</feature>
<dbReference type="EMBL" id="MU865932">
    <property type="protein sequence ID" value="KAK4450404.1"/>
    <property type="molecule type" value="Genomic_DNA"/>
</dbReference>
<feature type="compositionally biased region" description="Polar residues" evidence="2">
    <location>
        <begin position="283"/>
        <end position="292"/>
    </location>
</feature>
<feature type="region of interest" description="Disordered" evidence="2">
    <location>
        <begin position="647"/>
        <end position="711"/>
    </location>
</feature>
<dbReference type="InterPro" id="IPR013087">
    <property type="entry name" value="Znf_C2H2_type"/>
</dbReference>
<feature type="compositionally biased region" description="Basic residues" evidence="2">
    <location>
        <begin position="385"/>
        <end position="394"/>
    </location>
</feature>
<feature type="domain" description="C2H2-type" evidence="3">
    <location>
        <begin position="478"/>
        <end position="513"/>
    </location>
</feature>
<keyword evidence="1" id="KW-0863">Zinc-finger</keyword>
<evidence type="ECO:0000259" key="3">
    <source>
        <dbReference type="PROSITE" id="PS50157"/>
    </source>
</evidence>
<feature type="compositionally biased region" description="Low complexity" evidence="2">
    <location>
        <begin position="72"/>
        <end position="98"/>
    </location>
</feature>
<keyword evidence="1" id="KW-0479">Metal-binding</keyword>
<dbReference type="PANTHER" id="PTHR38166:SF1">
    <property type="entry name" value="C2H2-TYPE DOMAIN-CONTAINING PROTEIN"/>
    <property type="match status" value="1"/>
</dbReference>
<dbReference type="PROSITE" id="PS50157">
    <property type="entry name" value="ZINC_FINGER_C2H2_2"/>
    <property type="match status" value="1"/>
</dbReference>
<protein>
    <recommendedName>
        <fullName evidence="3">C2H2-type domain-containing protein</fullName>
    </recommendedName>
</protein>